<dbReference type="OrthoDB" id="5419179at2759"/>
<name>A0A8H4ULH0_9HYPO</name>
<proteinExistence type="predicted"/>
<dbReference type="AlphaFoldDB" id="A0A8H4ULH0"/>
<dbReference type="EMBL" id="JABEYC010000315">
    <property type="protein sequence ID" value="KAF4979192.1"/>
    <property type="molecule type" value="Genomic_DNA"/>
</dbReference>
<accession>A0A8H4ULH0</accession>
<protein>
    <submittedName>
        <fullName evidence="2">Uncharacterized protein</fullName>
    </submittedName>
</protein>
<evidence type="ECO:0000256" key="1">
    <source>
        <dbReference type="SAM" id="SignalP"/>
    </source>
</evidence>
<comment type="caution">
    <text evidence="2">The sequence shown here is derived from an EMBL/GenBank/DDBJ whole genome shotgun (WGS) entry which is preliminary data.</text>
</comment>
<dbReference type="Gene3D" id="2.40.160.20">
    <property type="match status" value="1"/>
</dbReference>
<feature type="signal peptide" evidence="1">
    <location>
        <begin position="1"/>
        <end position="19"/>
    </location>
</feature>
<evidence type="ECO:0000313" key="3">
    <source>
        <dbReference type="Proteomes" id="UP000635477"/>
    </source>
</evidence>
<keyword evidence="3" id="KW-1185">Reference proteome</keyword>
<gene>
    <name evidence="2" type="ORF">FZEAL_4565</name>
</gene>
<keyword evidence="1" id="KW-0732">Signal</keyword>
<reference evidence="2" key="1">
    <citation type="journal article" date="2020" name="BMC Genomics">
        <title>Correction to: Identification and distribution of gene clusters required for synthesis of sphingolipid metabolism inhibitors in diverse species of the filamentous fungus Fusarium.</title>
        <authorList>
            <person name="Kim H.S."/>
            <person name="Lohmar J.M."/>
            <person name="Busman M."/>
            <person name="Brown D.W."/>
            <person name="Naumann T.A."/>
            <person name="Divon H.H."/>
            <person name="Lysoe E."/>
            <person name="Uhlig S."/>
            <person name="Proctor R.H."/>
        </authorList>
    </citation>
    <scope>NUCLEOTIDE SEQUENCE</scope>
    <source>
        <strain evidence="2">NRRL 22465</strain>
    </source>
</reference>
<evidence type="ECO:0000313" key="2">
    <source>
        <dbReference type="EMBL" id="KAF4979192.1"/>
    </source>
</evidence>
<sequence>MLFFKLMSLVAYGALPVIARHVSTTTTSAAPITVPTPTYLFTAFLRVGKPLEPIPLLEGGAVIIEPLINGTITGPDLNATVHGGFAAAMVVANNTITGKGKTVQIPSIYVYGETNDGLPFYVQESGVGPQAGQNTRLVIAVGGEYSNLQELFILGQPTINQARTVVTVPCFSVPLPPGI</sequence>
<feature type="chain" id="PRO_5034834479" evidence="1">
    <location>
        <begin position="20"/>
        <end position="179"/>
    </location>
</feature>
<dbReference type="Proteomes" id="UP000635477">
    <property type="component" value="Unassembled WGS sequence"/>
</dbReference>
<reference evidence="2" key="2">
    <citation type="submission" date="2020-05" db="EMBL/GenBank/DDBJ databases">
        <authorList>
            <person name="Kim H.-S."/>
            <person name="Proctor R.H."/>
            <person name="Brown D.W."/>
        </authorList>
    </citation>
    <scope>NUCLEOTIDE SEQUENCE</scope>
    <source>
        <strain evidence="2">NRRL 22465</strain>
    </source>
</reference>
<organism evidence="2 3">
    <name type="scientific">Fusarium zealandicum</name>
    <dbReference type="NCBI Taxonomy" id="1053134"/>
    <lineage>
        <taxon>Eukaryota</taxon>
        <taxon>Fungi</taxon>
        <taxon>Dikarya</taxon>
        <taxon>Ascomycota</taxon>
        <taxon>Pezizomycotina</taxon>
        <taxon>Sordariomycetes</taxon>
        <taxon>Hypocreomycetidae</taxon>
        <taxon>Hypocreales</taxon>
        <taxon>Nectriaceae</taxon>
        <taxon>Fusarium</taxon>
        <taxon>Fusarium staphyleae species complex</taxon>
    </lineage>
</organism>